<name>D3AA86_9FIRM</name>
<dbReference type="EMBL" id="ACIO01000031">
    <property type="protein sequence ID" value="EFD01264.1"/>
    <property type="molecule type" value="Genomic_DNA"/>
</dbReference>
<dbReference type="AlphaFoldDB" id="D3AA86"/>
<evidence type="ECO:0000313" key="1">
    <source>
        <dbReference type="EMBL" id="EFD01264.1"/>
    </source>
</evidence>
<dbReference type="HOGENOM" id="CLU_3062335_0_0_9"/>
<organism evidence="1 2">
    <name type="scientific">Hungatella hathewayi DSM 13479</name>
    <dbReference type="NCBI Taxonomy" id="566550"/>
    <lineage>
        <taxon>Bacteria</taxon>
        <taxon>Bacillati</taxon>
        <taxon>Bacillota</taxon>
        <taxon>Clostridia</taxon>
        <taxon>Lachnospirales</taxon>
        <taxon>Lachnospiraceae</taxon>
        <taxon>Hungatella</taxon>
    </lineage>
</organism>
<reference evidence="1 2" key="1">
    <citation type="submission" date="2010-01" db="EMBL/GenBank/DDBJ databases">
        <authorList>
            <person name="Weinstock G."/>
            <person name="Sodergren E."/>
            <person name="Clifton S."/>
            <person name="Fulton L."/>
            <person name="Fulton B."/>
            <person name="Courtney L."/>
            <person name="Fronick C."/>
            <person name="Harrison M."/>
            <person name="Strong C."/>
            <person name="Farmer C."/>
            <person name="Delahaunty K."/>
            <person name="Markovic C."/>
            <person name="Hall O."/>
            <person name="Minx P."/>
            <person name="Tomlinson C."/>
            <person name="Mitreva M."/>
            <person name="Nelson J."/>
            <person name="Hou S."/>
            <person name="Wollam A."/>
            <person name="Pepin K.H."/>
            <person name="Johnson M."/>
            <person name="Bhonagiri V."/>
            <person name="Nash W.E."/>
            <person name="Warren W."/>
            <person name="Chinwalla A."/>
            <person name="Mardis E.R."/>
            <person name="Wilson R.K."/>
        </authorList>
    </citation>
    <scope>NUCLEOTIDE SEQUENCE [LARGE SCALE GENOMIC DNA]</scope>
    <source>
        <strain evidence="1 2">DSM 13479</strain>
    </source>
</reference>
<protein>
    <submittedName>
        <fullName evidence="1">Uncharacterized protein</fullName>
    </submittedName>
</protein>
<sequence>MVFYTKLIPTMVEIIIKQDFLSLMEKSMILKIKEILKGYQFQIFQDKMVHSQM</sequence>
<comment type="caution">
    <text evidence="1">The sequence shown here is derived from an EMBL/GenBank/DDBJ whole genome shotgun (WGS) entry which is preliminary data.</text>
</comment>
<dbReference type="Proteomes" id="UP000004968">
    <property type="component" value="Unassembled WGS sequence"/>
</dbReference>
<accession>D3AA86</accession>
<gene>
    <name evidence="1" type="ORF">CLOSTHATH_00507</name>
</gene>
<evidence type="ECO:0000313" key="2">
    <source>
        <dbReference type="Proteomes" id="UP000004968"/>
    </source>
</evidence>
<proteinExistence type="predicted"/>